<dbReference type="Proteomes" id="UP000037247">
    <property type="component" value="Unassembled WGS sequence"/>
</dbReference>
<keyword evidence="4 6" id="KW-0472">Membrane</keyword>
<dbReference type="PANTHER" id="PTHR43077:SF10">
    <property type="entry name" value="TRANSPORT PERMEASE PROTEIN"/>
    <property type="match status" value="1"/>
</dbReference>
<feature type="transmembrane region" description="Helical" evidence="6">
    <location>
        <begin position="305"/>
        <end position="327"/>
    </location>
</feature>
<dbReference type="RefSeq" id="WP_049699335.1">
    <property type="nucleotide sequence ID" value="NZ_JAQDQF010000008.1"/>
</dbReference>
<dbReference type="PANTHER" id="PTHR43077">
    <property type="entry name" value="TRANSPORT PERMEASE YVFS-RELATED"/>
    <property type="match status" value="1"/>
</dbReference>
<evidence type="ECO:0000313" key="7">
    <source>
        <dbReference type="EMBL" id="KNA91164.1"/>
    </source>
</evidence>
<evidence type="ECO:0000256" key="5">
    <source>
        <dbReference type="SAM" id="MobiDB-lite"/>
    </source>
</evidence>
<accession>A0ABR5IC15</accession>
<gene>
    <name evidence="7" type="ORF">ABW18_12850</name>
</gene>
<dbReference type="EMBL" id="LDTZ01000017">
    <property type="protein sequence ID" value="KNA91164.1"/>
    <property type="molecule type" value="Genomic_DNA"/>
</dbReference>
<comment type="subcellular location">
    <subcellularLocation>
        <location evidence="1">Membrane</location>
        <topology evidence="1">Multi-pass membrane protein</topology>
    </subcellularLocation>
</comment>
<comment type="caution">
    <text evidence="7">The sequence shown here is derived from an EMBL/GenBank/DDBJ whole genome shotgun (WGS) entry which is preliminary data.</text>
</comment>
<evidence type="ECO:0000256" key="3">
    <source>
        <dbReference type="ARBA" id="ARBA00022989"/>
    </source>
</evidence>
<feature type="compositionally biased region" description="Basic and acidic residues" evidence="5">
    <location>
        <begin position="351"/>
        <end position="368"/>
    </location>
</feature>
<reference evidence="7 8" key="1">
    <citation type="submission" date="2015-05" db="EMBL/GenBank/DDBJ databases">
        <title>Draft genome sequence of the bacterium Gordonia jacobaea a new member of the Gordonia genus.</title>
        <authorList>
            <person name="Jimenez-Galisteo G."/>
            <person name="Dominguez A."/>
            <person name="Munoz E."/>
            <person name="Vinas M."/>
        </authorList>
    </citation>
    <scope>NUCLEOTIDE SEQUENCE [LARGE SCALE GENOMIC DNA]</scope>
    <source>
        <strain evidence="8">mv1</strain>
    </source>
</reference>
<evidence type="ECO:0000256" key="6">
    <source>
        <dbReference type="SAM" id="Phobius"/>
    </source>
</evidence>
<evidence type="ECO:0008006" key="9">
    <source>
        <dbReference type="Google" id="ProtNLM"/>
    </source>
</evidence>
<evidence type="ECO:0000256" key="1">
    <source>
        <dbReference type="ARBA" id="ARBA00004141"/>
    </source>
</evidence>
<protein>
    <recommendedName>
        <fullName evidence="9">ABC transporter permease</fullName>
    </recommendedName>
</protein>
<evidence type="ECO:0000256" key="2">
    <source>
        <dbReference type="ARBA" id="ARBA00022692"/>
    </source>
</evidence>
<name>A0ABR5IC15_9ACTN</name>
<keyword evidence="8" id="KW-1185">Reference proteome</keyword>
<evidence type="ECO:0000313" key="8">
    <source>
        <dbReference type="Proteomes" id="UP000037247"/>
    </source>
</evidence>
<sequence length="368" mass="38469">MLQTEAEPLSFGAKYRRLLLAVVVLGALTQLGLGAFYLGVGHSPSPRNAPIGIVGPEQQVQKLTAAVEADGKFDARSYDSMDSLRAAIVDREVDGGLEVTQQGIVPVVASAGGALPATALKTVASEANVSNNLPQTLAVDVVKLSEDDINGASIGYILQVISLGGSIASLGLGRLMPRVPQSLRRGFGHVAALIAYAAVSAGIVLLFSWFYGVGSSADQWRLFGTYTLISLAIAGSTAGLVTLFGPIGSLAGGFYFLIGATLSGASIPWNFMPAFWAWLGEWLPTGGGAQLIRNSLYFPEAGSGTALICLGLYAGLGTVTVLVWNILGNRSSRTSAVDVDVLYPITHEHHHHDGDHEHRREAGESASS</sequence>
<feature type="transmembrane region" description="Helical" evidence="6">
    <location>
        <begin position="187"/>
        <end position="211"/>
    </location>
</feature>
<feature type="transmembrane region" description="Helical" evidence="6">
    <location>
        <begin position="154"/>
        <end position="175"/>
    </location>
</feature>
<evidence type="ECO:0000256" key="4">
    <source>
        <dbReference type="ARBA" id="ARBA00023136"/>
    </source>
</evidence>
<feature type="region of interest" description="Disordered" evidence="5">
    <location>
        <begin position="349"/>
        <end position="368"/>
    </location>
</feature>
<keyword evidence="2 6" id="KW-0812">Transmembrane</keyword>
<feature type="transmembrane region" description="Helical" evidence="6">
    <location>
        <begin position="254"/>
        <end position="279"/>
    </location>
</feature>
<feature type="transmembrane region" description="Helical" evidence="6">
    <location>
        <begin position="223"/>
        <end position="247"/>
    </location>
</feature>
<organism evidence="7 8">
    <name type="scientific">Gordonia jacobaea</name>
    <dbReference type="NCBI Taxonomy" id="122202"/>
    <lineage>
        <taxon>Bacteria</taxon>
        <taxon>Bacillati</taxon>
        <taxon>Actinomycetota</taxon>
        <taxon>Actinomycetes</taxon>
        <taxon>Mycobacteriales</taxon>
        <taxon>Gordoniaceae</taxon>
        <taxon>Gordonia</taxon>
    </lineage>
</organism>
<feature type="transmembrane region" description="Helical" evidence="6">
    <location>
        <begin position="18"/>
        <end position="40"/>
    </location>
</feature>
<proteinExistence type="predicted"/>
<dbReference type="InterPro" id="IPR051328">
    <property type="entry name" value="T7SS_ABC-Transporter"/>
</dbReference>
<keyword evidence="3 6" id="KW-1133">Transmembrane helix</keyword>